<dbReference type="InterPro" id="IPR003961">
    <property type="entry name" value="FN3_dom"/>
</dbReference>
<dbReference type="InterPro" id="IPR036116">
    <property type="entry name" value="FN3_sf"/>
</dbReference>
<dbReference type="Gene3D" id="2.60.40.10">
    <property type="entry name" value="Immunoglobulins"/>
    <property type="match status" value="2"/>
</dbReference>
<dbReference type="PRINTS" id="PR00014">
    <property type="entry name" value="FNTYPEIII"/>
</dbReference>
<evidence type="ECO:0000313" key="3">
    <source>
        <dbReference type="Proteomes" id="UP000515135"/>
    </source>
</evidence>
<sequence length="174" mass="19408">MGLQVQETTPETCTVSWQPPEDGGGAGVTNYVIEKMDLKTKNWKKVSGAVRKTTFKIPKLIPFNEYQFRVSAQNMFGVGDLATTGNVLARHPFDTPGPPVHVQVREITRESLKLLWSLPENDGGSEIVGFLVERKEKTSVRWERLNKEIMPKPVGAKRGQAVEGQGRIDLQVHV</sequence>
<evidence type="ECO:0000256" key="1">
    <source>
        <dbReference type="ARBA" id="ARBA00023319"/>
    </source>
</evidence>
<dbReference type="PROSITE" id="PS50853">
    <property type="entry name" value="FN3"/>
    <property type="match status" value="2"/>
</dbReference>
<keyword evidence="1" id="KW-0393">Immunoglobulin domain</keyword>
<reference evidence="4" key="1">
    <citation type="submission" date="2025-08" db="UniProtKB">
        <authorList>
            <consortium name="RefSeq"/>
        </authorList>
    </citation>
    <scope>IDENTIFICATION</scope>
    <source>
        <tissue evidence="4">Gonad</tissue>
    </source>
</reference>
<dbReference type="SUPFAM" id="SSF49265">
    <property type="entry name" value="Fibronectin type III"/>
    <property type="match status" value="1"/>
</dbReference>
<dbReference type="Pfam" id="PF00041">
    <property type="entry name" value="fn3"/>
    <property type="match status" value="1"/>
</dbReference>
<proteinExistence type="predicted"/>
<evidence type="ECO:0000259" key="2">
    <source>
        <dbReference type="PROSITE" id="PS50853"/>
    </source>
</evidence>
<dbReference type="Proteomes" id="UP000515135">
    <property type="component" value="Unplaced"/>
</dbReference>
<feature type="domain" description="Fibronectin type-III" evidence="2">
    <location>
        <begin position="98"/>
        <end position="174"/>
    </location>
</feature>
<dbReference type="CDD" id="cd00063">
    <property type="entry name" value="FN3"/>
    <property type="match status" value="2"/>
</dbReference>
<dbReference type="PANTHER" id="PTHR14340">
    <property type="entry name" value="MICROFIBRIL-ASSOCIATED GLYCOPROTEIN 3"/>
    <property type="match status" value="1"/>
</dbReference>
<accession>A0A6P4ZGV2</accession>
<organism evidence="3 4">
    <name type="scientific">Branchiostoma belcheri</name>
    <name type="common">Amphioxus</name>
    <dbReference type="NCBI Taxonomy" id="7741"/>
    <lineage>
        <taxon>Eukaryota</taxon>
        <taxon>Metazoa</taxon>
        <taxon>Chordata</taxon>
        <taxon>Cephalochordata</taxon>
        <taxon>Leptocardii</taxon>
        <taxon>Amphioxiformes</taxon>
        <taxon>Branchiostomatidae</taxon>
        <taxon>Branchiostoma</taxon>
    </lineage>
</organism>
<gene>
    <name evidence="4" type="primary">LOC109476668</name>
</gene>
<feature type="domain" description="Fibronectin type-III" evidence="2">
    <location>
        <begin position="1"/>
        <end position="92"/>
    </location>
</feature>
<evidence type="ECO:0000313" key="4">
    <source>
        <dbReference type="RefSeq" id="XP_019633229.1"/>
    </source>
</evidence>
<dbReference type="AlphaFoldDB" id="A0A6P4ZGV2"/>
<dbReference type="InterPro" id="IPR013783">
    <property type="entry name" value="Ig-like_fold"/>
</dbReference>
<dbReference type="GeneID" id="109476668"/>
<keyword evidence="3" id="KW-1185">Reference proteome</keyword>
<dbReference type="PANTHER" id="PTHR14340:SF9">
    <property type="entry name" value="FIBRONECTIN TYPE-III DOMAIN-CONTAINING PROTEIN"/>
    <property type="match status" value="1"/>
</dbReference>
<name>A0A6P4ZGV2_BRABE</name>
<dbReference type="SMART" id="SM00060">
    <property type="entry name" value="FN3"/>
    <property type="match status" value="2"/>
</dbReference>
<dbReference type="OrthoDB" id="10052517at2759"/>
<dbReference type="KEGG" id="bbel:109476668"/>
<dbReference type="FunFam" id="2.60.40.10:FF:000003">
    <property type="entry name" value="Titin isoform E"/>
    <property type="match status" value="1"/>
</dbReference>
<dbReference type="RefSeq" id="XP_019633229.1">
    <property type="nucleotide sequence ID" value="XM_019777670.1"/>
</dbReference>
<protein>
    <submittedName>
        <fullName evidence="4">Titin-like</fullName>
    </submittedName>
</protein>